<reference evidence="1" key="1">
    <citation type="submission" date="2021-02" db="EMBL/GenBank/DDBJ databases">
        <authorList>
            <person name="Nowell W R."/>
        </authorList>
    </citation>
    <scope>NUCLEOTIDE SEQUENCE</scope>
</reference>
<evidence type="ECO:0000313" key="1">
    <source>
        <dbReference type="EMBL" id="CAF4304494.1"/>
    </source>
</evidence>
<dbReference type="AlphaFoldDB" id="A0A8S2TSC4"/>
<dbReference type="EMBL" id="CAJOBI010036961">
    <property type="protein sequence ID" value="CAF4304494.1"/>
    <property type="molecule type" value="Genomic_DNA"/>
</dbReference>
<accession>A0A8S2TSC4</accession>
<protein>
    <submittedName>
        <fullName evidence="1">Uncharacterized protein</fullName>
    </submittedName>
</protein>
<name>A0A8S2TSC4_9BILA</name>
<dbReference type="Proteomes" id="UP000676336">
    <property type="component" value="Unassembled WGS sequence"/>
</dbReference>
<sequence>ISRFQNHSRSAMTAYCLFNPGFVTMHYRHAYNGPFHEEIDEPFTKLPSLDATSSNDPSCTEIRKPSPPNHFGIGCGVLNFVKNVYQRIVGIGQSAVTDFIHHDSIKSACTH</sequence>
<organism evidence="1 2">
    <name type="scientific">Rotaria magnacalcarata</name>
    <dbReference type="NCBI Taxonomy" id="392030"/>
    <lineage>
        <taxon>Eukaryota</taxon>
        <taxon>Metazoa</taxon>
        <taxon>Spiralia</taxon>
        <taxon>Gnathifera</taxon>
        <taxon>Rotifera</taxon>
        <taxon>Eurotatoria</taxon>
        <taxon>Bdelloidea</taxon>
        <taxon>Philodinida</taxon>
        <taxon>Philodinidae</taxon>
        <taxon>Rotaria</taxon>
    </lineage>
</organism>
<evidence type="ECO:0000313" key="2">
    <source>
        <dbReference type="Proteomes" id="UP000676336"/>
    </source>
</evidence>
<feature type="non-terminal residue" evidence="1">
    <location>
        <position position="1"/>
    </location>
</feature>
<proteinExistence type="predicted"/>
<comment type="caution">
    <text evidence="1">The sequence shown here is derived from an EMBL/GenBank/DDBJ whole genome shotgun (WGS) entry which is preliminary data.</text>
</comment>
<gene>
    <name evidence="1" type="ORF">SMN809_LOCUS26256</name>
</gene>